<feature type="compositionally biased region" description="Polar residues" evidence="1">
    <location>
        <begin position="38"/>
        <end position="49"/>
    </location>
</feature>
<organism evidence="2 3">
    <name type="scientific">Streptomyces dysideae</name>
    <dbReference type="NCBI Taxonomy" id="909626"/>
    <lineage>
        <taxon>Bacteria</taxon>
        <taxon>Bacillati</taxon>
        <taxon>Actinomycetota</taxon>
        <taxon>Actinomycetes</taxon>
        <taxon>Kitasatosporales</taxon>
        <taxon>Streptomycetaceae</taxon>
        <taxon>Streptomyces</taxon>
    </lineage>
</organism>
<feature type="region of interest" description="Disordered" evidence="1">
    <location>
        <begin position="22"/>
        <end position="56"/>
    </location>
</feature>
<proteinExistence type="predicted"/>
<protein>
    <submittedName>
        <fullName evidence="2">Uncharacterized protein</fullName>
    </submittedName>
</protein>
<name>A0A101UPI7_9ACTN</name>
<reference evidence="2 3" key="1">
    <citation type="submission" date="2015-10" db="EMBL/GenBank/DDBJ databases">
        <title>Draft genome sequence of Streptomyces sp. RV15, isolated from a marine sponge.</title>
        <authorList>
            <person name="Ruckert C."/>
            <person name="Abdelmohsen U.R."/>
            <person name="Winkler A."/>
            <person name="Hentschel U."/>
            <person name="Kalinowski J."/>
            <person name="Kampfer P."/>
            <person name="Glaeser S."/>
        </authorList>
    </citation>
    <scope>NUCLEOTIDE SEQUENCE [LARGE SCALE GENOMIC DNA]</scope>
    <source>
        <strain evidence="2 3">RV15</strain>
    </source>
</reference>
<dbReference type="AlphaFoldDB" id="A0A101UPI7"/>
<sequence length="93" mass="9736">MMRPSASYSVSGMASGALRISSSLRPASAASRGMVTGSPETRSVCSGRSSEIRRPGARLTASVKRLANWRVSVSTADSIPSQAGLPDARDRRV</sequence>
<evidence type="ECO:0000313" key="3">
    <source>
        <dbReference type="Proteomes" id="UP000053260"/>
    </source>
</evidence>
<evidence type="ECO:0000256" key="1">
    <source>
        <dbReference type="SAM" id="MobiDB-lite"/>
    </source>
</evidence>
<dbReference type="Proteomes" id="UP000053260">
    <property type="component" value="Unassembled WGS sequence"/>
</dbReference>
<gene>
    <name evidence="2" type="ORF">AQJ91_46240</name>
</gene>
<keyword evidence="3" id="KW-1185">Reference proteome</keyword>
<evidence type="ECO:0000313" key="2">
    <source>
        <dbReference type="EMBL" id="KUO14530.1"/>
    </source>
</evidence>
<feature type="compositionally biased region" description="Low complexity" evidence="1">
    <location>
        <begin position="22"/>
        <end position="32"/>
    </location>
</feature>
<comment type="caution">
    <text evidence="2">The sequence shown here is derived from an EMBL/GenBank/DDBJ whole genome shotgun (WGS) entry which is preliminary data.</text>
</comment>
<dbReference type="EMBL" id="LMXB01000142">
    <property type="protein sequence ID" value="KUO14530.1"/>
    <property type="molecule type" value="Genomic_DNA"/>
</dbReference>
<accession>A0A101UPI7</accession>